<dbReference type="EMBL" id="MRZV01000418">
    <property type="protein sequence ID" value="PIK50508.1"/>
    <property type="molecule type" value="Genomic_DNA"/>
</dbReference>
<evidence type="ECO:0000256" key="3">
    <source>
        <dbReference type="ARBA" id="ARBA00022448"/>
    </source>
</evidence>
<protein>
    <submittedName>
        <fullName evidence="5">Putative nuclear pore complex protein</fullName>
    </submittedName>
</protein>
<gene>
    <name evidence="5" type="ORF">BSL78_12638</name>
</gene>
<keyword evidence="3" id="KW-0813">Transport</keyword>
<dbReference type="PANTHER" id="PTHR31344">
    <property type="entry name" value="NUCLEAR PORE COMPLEX PROTEIN NUP205"/>
    <property type="match status" value="1"/>
</dbReference>
<dbReference type="Pfam" id="PF11894">
    <property type="entry name" value="Nup192"/>
    <property type="match status" value="1"/>
</dbReference>
<dbReference type="GO" id="GO:0006999">
    <property type="term" value="P:nuclear pore organization"/>
    <property type="evidence" value="ECO:0007669"/>
    <property type="project" value="TreeGrafter"/>
</dbReference>
<evidence type="ECO:0000256" key="4">
    <source>
        <dbReference type="ARBA" id="ARBA00023242"/>
    </source>
</evidence>
<dbReference type="Proteomes" id="UP000230750">
    <property type="component" value="Unassembled WGS sequence"/>
</dbReference>
<evidence type="ECO:0000313" key="5">
    <source>
        <dbReference type="EMBL" id="PIK50508.1"/>
    </source>
</evidence>
<keyword evidence="4" id="KW-0539">Nucleus</keyword>
<evidence type="ECO:0000256" key="1">
    <source>
        <dbReference type="ARBA" id="ARBA00004123"/>
    </source>
</evidence>
<organism evidence="5 6">
    <name type="scientific">Stichopus japonicus</name>
    <name type="common">Sea cucumber</name>
    <dbReference type="NCBI Taxonomy" id="307972"/>
    <lineage>
        <taxon>Eukaryota</taxon>
        <taxon>Metazoa</taxon>
        <taxon>Echinodermata</taxon>
        <taxon>Eleutherozoa</taxon>
        <taxon>Echinozoa</taxon>
        <taxon>Holothuroidea</taxon>
        <taxon>Aspidochirotacea</taxon>
        <taxon>Aspidochirotida</taxon>
        <taxon>Stichopodidae</taxon>
        <taxon>Apostichopus</taxon>
    </lineage>
</organism>
<proteinExistence type="inferred from homology"/>
<evidence type="ECO:0000256" key="2">
    <source>
        <dbReference type="ARBA" id="ARBA00005892"/>
    </source>
</evidence>
<reference evidence="5 6" key="1">
    <citation type="journal article" date="2017" name="PLoS Biol.">
        <title>The sea cucumber genome provides insights into morphological evolution and visceral regeneration.</title>
        <authorList>
            <person name="Zhang X."/>
            <person name="Sun L."/>
            <person name="Yuan J."/>
            <person name="Sun Y."/>
            <person name="Gao Y."/>
            <person name="Zhang L."/>
            <person name="Li S."/>
            <person name="Dai H."/>
            <person name="Hamel J.F."/>
            <person name="Liu C."/>
            <person name="Yu Y."/>
            <person name="Liu S."/>
            <person name="Lin W."/>
            <person name="Guo K."/>
            <person name="Jin S."/>
            <person name="Xu P."/>
            <person name="Storey K.B."/>
            <person name="Huan P."/>
            <person name="Zhang T."/>
            <person name="Zhou Y."/>
            <person name="Zhang J."/>
            <person name="Lin C."/>
            <person name="Li X."/>
            <person name="Xing L."/>
            <person name="Huo D."/>
            <person name="Sun M."/>
            <person name="Wang L."/>
            <person name="Mercier A."/>
            <person name="Li F."/>
            <person name="Yang H."/>
            <person name="Xiang J."/>
        </authorList>
    </citation>
    <scope>NUCLEOTIDE SEQUENCE [LARGE SCALE GENOMIC DNA]</scope>
    <source>
        <strain evidence="5">Shaxun</strain>
        <tissue evidence="5">Muscle</tissue>
    </source>
</reference>
<dbReference type="PANTHER" id="PTHR31344:SF0">
    <property type="entry name" value="NUCLEAR PORE COMPLEX PROTEIN NUP205"/>
    <property type="match status" value="1"/>
</dbReference>
<accession>A0A2G8KRA4</accession>
<dbReference type="GO" id="GO:0044611">
    <property type="term" value="C:nuclear pore inner ring"/>
    <property type="evidence" value="ECO:0007669"/>
    <property type="project" value="TreeGrafter"/>
</dbReference>
<name>A0A2G8KRA4_STIJA</name>
<comment type="similarity">
    <text evidence="2">Belongs to the NUP186/NUP192/NUP205 family.</text>
</comment>
<dbReference type="GO" id="GO:0017056">
    <property type="term" value="F:structural constituent of nuclear pore"/>
    <property type="evidence" value="ECO:0007669"/>
    <property type="project" value="TreeGrafter"/>
</dbReference>
<comment type="caution">
    <text evidence="5">The sequence shown here is derived from an EMBL/GenBank/DDBJ whole genome shotgun (WGS) entry which is preliminary data.</text>
</comment>
<dbReference type="STRING" id="307972.A0A2G8KRA4"/>
<dbReference type="InterPro" id="IPR021827">
    <property type="entry name" value="Nup186/Nup192/Nup205"/>
</dbReference>
<keyword evidence="6" id="KW-1185">Reference proteome</keyword>
<sequence>MDYFADNPHRRPTWCSTGRYPRGTGEIESRNEQYRRDDLGFLRLMSALTKVPVPPGLGAGYRAPGFDPYLEFLRDNDFFVPGKVYKDKADKWEVACLVTEVFYQLLRDHQPQASDFMDQPVELQGGGTTVANKPAGHHLLVHLLNDGDLLRLLLSILDEAAILLNRYTPFAGKEYLQESALNCLKLLDLVLDKQDLFIDLLRNQGMATAILATPLDQLVVFGSLLPEHALYALRVLYKVVRSSNIQPEIVNMFSTDKGLFKKLLHGFVECLDADESEKEETDDEELSHEGEISLEELQSRHICEARITILKLLIHSLGQPGPNLAHLFLGYNLRKPVSKTEIQDPGIWGSPRTCLHAILGILSRDLSPHRGPSTIVTSPQLAELAYELVYMLTADRDTSGPTMRYLRGTRDYFYRHLRHVPFNKHSENEREDRLRLNQQAWLLKAVAVELRMTAINRQRSHVQRLIKLLLENTPSHFIEEDDKSTPSQLHHSLALAEQSAIGFDPGQDQDVVVQGLQIRRKILSILDSIDLSLDVPGKLDLEVIDNAMAEQVIAGCETRNEQGVVLCNLKLLHRILTAELNNLQGSSALGQRSRLEEEVGIILRAAVERNVARLTLKSRRHAFDAWRQVVEVLLTSCSEEILPNDVRQMVTIELLQELLAKVLDEDASPELTSPVAGNLLSLTTTLRQCVAFDQSQMVAKMTSPNYTRVSDQSILSRRGSFSQKNEGSLDIPIVSLTGILRDLLRFLLLSGGSHQLVRANLYGALLNYLQIPYRPPNASNVRRSTMFFQPPVSEEFEKIMAASLAVIEEFGEPLCSLICRDACEGQEVGRTLALSVLSAVLSSDKRGGWLSFFTSRGYLRHFVESVAQADNELQEALQLSPEPLRAVYIYESTMSFLAVVAEDPVGAKALLEVDIMNKLSQVQFLDLRPDREIQLYPAPGSSSWDQYEQEESFVPTVMSRYRQLFFPVLRLCQAMLTSLGSHHNAAVHQVLNLVVSHADVFTAILREPVLSFKAETLQELSLVTCVLGSVVGGVDYFDPSLSETSGPNQIPLQTHVTRLHRELLALVPRYCAIESWSKELKLRDSKRNQDHPSNKEELRRFLLEITANLVGYCRTVIVRSGTTAADCQILFTPSMVEATGRDNSRTVDLSFANLDVSKPPSLGIIVRYLRQTSHEFLICLEKLQQLQNKMENISNLPTEEVKELALQSTVIGKETINTKQRLQLATKTIGKMVRETSLHLALLYYPLSSLLDDTTAPAVNDTTTLNPELLGITKEDLQQLKIDSVACLKESFLKRVLDVETKYSPMRRFRYAFVSAMVRRIRRLLIVDLK</sequence>
<comment type="subcellular location">
    <subcellularLocation>
        <location evidence="1">Nucleus</location>
    </subcellularLocation>
</comment>
<evidence type="ECO:0000313" key="6">
    <source>
        <dbReference type="Proteomes" id="UP000230750"/>
    </source>
</evidence>
<dbReference type="OrthoDB" id="2019644at2759"/>